<name>A0A9W3FZP6_CAMBA</name>
<accession>A0A9W3FZP6</accession>
<gene>
    <name evidence="2" type="primary">LOC123615585</name>
</gene>
<feature type="compositionally biased region" description="Basic and acidic residues" evidence="1">
    <location>
        <begin position="167"/>
        <end position="178"/>
    </location>
</feature>
<feature type="region of interest" description="Disordered" evidence="1">
    <location>
        <begin position="319"/>
        <end position="359"/>
    </location>
</feature>
<dbReference type="RefSeq" id="XP_045369383.1">
    <property type="nucleotide sequence ID" value="XM_045513427.1"/>
</dbReference>
<protein>
    <submittedName>
        <fullName evidence="2">Glutamine-rich protein 2-like</fullName>
    </submittedName>
</protein>
<feature type="region of interest" description="Disordered" evidence="1">
    <location>
        <begin position="422"/>
        <end position="457"/>
    </location>
</feature>
<evidence type="ECO:0000256" key="1">
    <source>
        <dbReference type="SAM" id="MobiDB-lite"/>
    </source>
</evidence>
<organism evidence="2">
    <name type="scientific">Camelus bactrianus</name>
    <name type="common">Bactrian camel</name>
    <dbReference type="NCBI Taxonomy" id="9837"/>
    <lineage>
        <taxon>Eukaryota</taxon>
        <taxon>Metazoa</taxon>
        <taxon>Chordata</taxon>
        <taxon>Craniata</taxon>
        <taxon>Vertebrata</taxon>
        <taxon>Euteleostomi</taxon>
        <taxon>Mammalia</taxon>
        <taxon>Eutheria</taxon>
        <taxon>Laurasiatheria</taxon>
        <taxon>Artiodactyla</taxon>
        <taxon>Tylopoda</taxon>
        <taxon>Camelidae</taxon>
        <taxon>Camelus</taxon>
    </lineage>
</organism>
<feature type="compositionally biased region" description="Polar residues" evidence="1">
    <location>
        <begin position="121"/>
        <end position="141"/>
    </location>
</feature>
<feature type="region of interest" description="Disordered" evidence="1">
    <location>
        <begin position="85"/>
        <end position="203"/>
    </location>
</feature>
<feature type="compositionally biased region" description="Basic and acidic residues" evidence="1">
    <location>
        <begin position="146"/>
        <end position="157"/>
    </location>
</feature>
<evidence type="ECO:0000313" key="2">
    <source>
        <dbReference type="RefSeq" id="XP_045369383.1"/>
    </source>
</evidence>
<sequence length="553" mass="59254">MELLQEVMEDMKILKEAQKKAKEFPELQPEKMLQRIDELEKITRDQDELLELITRKLSMMPASEDATMVTWEELEQAITDGWKGSQMVSESSNGLPKHKAQASITSNDTIPSGAFTKHPSIDQTMESASGFSTDKTLSGTSIIEYPSDRVTGRERSRGPSATGSLSRDQHSRARDEAGLAKPHHPSVSQFRAESDHRGTREQDGLAHLQREEREAHLGPFHQDVSSASLARDRHHHLYLDQHGRAYVSQGQVYASPEQYGFGPLGVDQLASRHPSIYPHGVVPFNVGQLGVVPPRMDEQELVLPGTVQSDIVPPLVPGRDQQGLELPSTDQPGTVPLRTYKPGVILPGTEQRGLKQPGMDETGMVPLGMDEHGYVPLGIDQHGFVLQRMDQQGLVSPGLIKVAADQQGFVQPNLETSGFIQPGAGQPGLVQPGAGQPDFVQPGTGQPGLLHPGAGQPGLVQPGAGQPALVQVGAGQPALVQAGVGQPDFVQPGADQPGLVQPGADRPGLVQPGVGQPGLVQPGVDQPGLVKPGLVSLVCCSLVQVSLVWCKLV</sequence>
<dbReference type="AlphaFoldDB" id="A0A9W3FZP6"/>
<proteinExistence type="predicted"/>
<reference evidence="2" key="1">
    <citation type="submission" date="2025-08" db="UniProtKB">
        <authorList>
            <consortium name="RefSeq"/>
        </authorList>
    </citation>
    <scope>IDENTIFICATION</scope>
</reference>
<feature type="compositionally biased region" description="Basic and acidic residues" evidence="1">
    <location>
        <begin position="192"/>
        <end position="203"/>
    </location>
</feature>